<protein>
    <submittedName>
        <fullName evidence="1">Uncharacterized protein</fullName>
    </submittedName>
</protein>
<dbReference type="EMBL" id="AJWY01001816">
    <property type="protein sequence ID" value="EKC79234.1"/>
    <property type="molecule type" value="Genomic_DNA"/>
</dbReference>
<proteinExistence type="predicted"/>
<name>K1UGR1_9ZZZZ</name>
<comment type="caution">
    <text evidence="1">The sequence shown here is derived from an EMBL/GenBank/DDBJ whole genome shotgun (WGS) entry which is preliminary data.</text>
</comment>
<feature type="non-terminal residue" evidence="1">
    <location>
        <position position="1"/>
    </location>
</feature>
<evidence type="ECO:0000313" key="1">
    <source>
        <dbReference type="EMBL" id="EKC79234.1"/>
    </source>
</evidence>
<gene>
    <name evidence="1" type="ORF">LEA_02662</name>
</gene>
<dbReference type="AlphaFoldDB" id="K1UGR1"/>
<sequence length="51" mass="5950">KTYVLSAFLFNIAQKPLFPIIEWIAGSVLKSPFFKDTAVSGRYRRVHFYLL</sequence>
<organism evidence="1">
    <name type="scientific">human gut metagenome</name>
    <dbReference type="NCBI Taxonomy" id="408170"/>
    <lineage>
        <taxon>unclassified sequences</taxon>
        <taxon>metagenomes</taxon>
        <taxon>organismal metagenomes</taxon>
    </lineage>
</organism>
<accession>K1UGR1</accession>
<reference evidence="1" key="1">
    <citation type="journal article" date="2013" name="Environ. Microbiol.">
        <title>Microbiota from the distal guts of lean and obese adolescents exhibit partial functional redundancy besides clear differences in community structure.</title>
        <authorList>
            <person name="Ferrer M."/>
            <person name="Ruiz A."/>
            <person name="Lanza F."/>
            <person name="Haange S.B."/>
            <person name="Oberbach A."/>
            <person name="Till H."/>
            <person name="Bargiela R."/>
            <person name="Campoy C."/>
            <person name="Segura M.T."/>
            <person name="Richter M."/>
            <person name="von Bergen M."/>
            <person name="Seifert J."/>
            <person name="Suarez A."/>
        </authorList>
    </citation>
    <scope>NUCLEOTIDE SEQUENCE</scope>
</reference>